<feature type="transmembrane region" description="Helical" evidence="6">
    <location>
        <begin position="20"/>
        <end position="51"/>
    </location>
</feature>
<accession>A0A679GF50</accession>
<dbReference type="InterPro" id="IPR049453">
    <property type="entry name" value="Memb_transporter_dom"/>
</dbReference>
<evidence type="ECO:0000256" key="4">
    <source>
        <dbReference type="ARBA" id="ARBA00023136"/>
    </source>
</evidence>
<protein>
    <recommendedName>
        <fullName evidence="7">Integral membrane bound transporter domain-containing protein</fullName>
    </recommendedName>
</protein>
<keyword evidence="4 6" id="KW-0472">Membrane</keyword>
<feature type="transmembrane region" description="Helical" evidence="6">
    <location>
        <begin position="316"/>
        <end position="333"/>
    </location>
</feature>
<dbReference type="PROSITE" id="PS51257">
    <property type="entry name" value="PROKAR_LIPOPROTEIN"/>
    <property type="match status" value="1"/>
</dbReference>
<dbReference type="RefSeq" id="WP_172432995.1">
    <property type="nucleotide sequence ID" value="NZ_AP022642.1"/>
</dbReference>
<evidence type="ECO:0000256" key="1">
    <source>
        <dbReference type="ARBA" id="ARBA00004141"/>
    </source>
</evidence>
<feature type="compositionally biased region" description="Low complexity" evidence="5">
    <location>
        <begin position="355"/>
        <end position="367"/>
    </location>
</feature>
<feature type="transmembrane region" description="Helical" evidence="6">
    <location>
        <begin position="89"/>
        <end position="105"/>
    </location>
</feature>
<sequence>MRQAIRQSFHWHAGPPAWGPAAIAGLGCGLPLLLGLFTAHTGFLWAATGAFQAALANPMHRFGMLRMLLLTLLGALSAGIGFWAASHPLASLGTFALWGFLLAVLQRYGTELGKLGVGLAVCLCLGQGQAGSGNLHNGLAVGALFAIGGLWVMLLAFFLRGAHGLRLWPVLPRLSGFIKVFGRHAGRLPQRLWWIHALACTLAVALAGLAANLSGLPRGYWLTLTVVTTLQMELDGSLVRAIQRSLGSLAAALALILFGHWLESPGWLVAAMLPLIVLSRAFIAQHYGLFVAQTMLCFVLLAESLAHDWHLPEVRLYNSLLGAALALLVAYGAHRARLRWTPQAPAEADVEVEEALGAAGPAPQAEPVTEPLRD</sequence>
<dbReference type="EMBL" id="AP022642">
    <property type="protein sequence ID" value="BCA27682.1"/>
    <property type="molecule type" value="Genomic_DNA"/>
</dbReference>
<dbReference type="KEGG" id="poj:PtoMrB4_16590"/>
<dbReference type="AlphaFoldDB" id="A0A679GF50"/>
<evidence type="ECO:0000256" key="5">
    <source>
        <dbReference type="SAM" id="MobiDB-lite"/>
    </source>
</evidence>
<evidence type="ECO:0000313" key="9">
    <source>
        <dbReference type="Proteomes" id="UP000501237"/>
    </source>
</evidence>
<proteinExistence type="predicted"/>
<name>A0A679GF50_9GAMM</name>
<evidence type="ECO:0000313" key="8">
    <source>
        <dbReference type="EMBL" id="BCA27682.1"/>
    </source>
</evidence>
<dbReference type="GeneID" id="57396872"/>
<evidence type="ECO:0000259" key="7">
    <source>
        <dbReference type="Pfam" id="PF13515"/>
    </source>
</evidence>
<dbReference type="Proteomes" id="UP000501237">
    <property type="component" value="Chromosome"/>
</dbReference>
<dbReference type="Pfam" id="PF13515">
    <property type="entry name" value="FUSC_2"/>
    <property type="match status" value="1"/>
</dbReference>
<feature type="transmembrane region" description="Helical" evidence="6">
    <location>
        <begin position="138"/>
        <end position="159"/>
    </location>
</feature>
<feature type="transmembrane region" description="Helical" evidence="6">
    <location>
        <begin position="192"/>
        <end position="213"/>
    </location>
</feature>
<feature type="transmembrane region" description="Helical" evidence="6">
    <location>
        <begin position="290"/>
        <end position="310"/>
    </location>
</feature>
<feature type="transmembrane region" description="Helical" evidence="6">
    <location>
        <begin position="63"/>
        <end position="83"/>
    </location>
</feature>
<feature type="transmembrane region" description="Helical" evidence="6">
    <location>
        <begin position="267"/>
        <end position="283"/>
    </location>
</feature>
<comment type="subcellular location">
    <subcellularLocation>
        <location evidence="1">Membrane</location>
        <topology evidence="1">Multi-pass membrane protein</topology>
    </subcellularLocation>
</comment>
<evidence type="ECO:0000256" key="3">
    <source>
        <dbReference type="ARBA" id="ARBA00022989"/>
    </source>
</evidence>
<dbReference type="GO" id="GO:0016020">
    <property type="term" value="C:membrane"/>
    <property type="evidence" value="ECO:0007669"/>
    <property type="project" value="UniProtKB-SubCell"/>
</dbReference>
<feature type="domain" description="Integral membrane bound transporter" evidence="7">
    <location>
        <begin position="206"/>
        <end position="329"/>
    </location>
</feature>
<organism evidence="8 9">
    <name type="scientific">Metapseudomonas otitidis</name>
    <dbReference type="NCBI Taxonomy" id="319939"/>
    <lineage>
        <taxon>Bacteria</taxon>
        <taxon>Pseudomonadati</taxon>
        <taxon>Pseudomonadota</taxon>
        <taxon>Gammaproteobacteria</taxon>
        <taxon>Pseudomonadales</taxon>
        <taxon>Pseudomonadaceae</taxon>
        <taxon>Metapseudomonas</taxon>
    </lineage>
</organism>
<evidence type="ECO:0000256" key="6">
    <source>
        <dbReference type="SAM" id="Phobius"/>
    </source>
</evidence>
<reference evidence="8 9" key="1">
    <citation type="journal article" date="2020" name="Microbiol. Resour. Announc.">
        <title>Complete genome sequence of Pseudomonas otitidis strain MrB4, isolated from Lake Biwa in Japan.</title>
        <authorList>
            <person name="Miyazaki K."/>
            <person name="Hase E."/>
            <person name="Maruya T."/>
        </authorList>
    </citation>
    <scope>NUCLEOTIDE SEQUENCE [LARGE SCALE GENOMIC DNA]</scope>
    <source>
        <strain evidence="8 9">MrB4</strain>
    </source>
</reference>
<keyword evidence="3 6" id="KW-1133">Transmembrane helix</keyword>
<feature type="region of interest" description="Disordered" evidence="5">
    <location>
        <begin position="355"/>
        <end position="374"/>
    </location>
</feature>
<keyword evidence="2 6" id="KW-0812">Transmembrane</keyword>
<gene>
    <name evidence="8" type="ORF">PtoMrB4_16590</name>
</gene>
<evidence type="ECO:0000256" key="2">
    <source>
        <dbReference type="ARBA" id="ARBA00022692"/>
    </source>
</evidence>